<dbReference type="EMBL" id="JAUDCG010000076">
    <property type="protein sequence ID" value="MDM8158102.1"/>
    <property type="molecule type" value="Genomic_DNA"/>
</dbReference>
<gene>
    <name evidence="1" type="ORF">QUV96_10740</name>
</gene>
<accession>A0ABT7UEP3</accession>
<keyword evidence="2" id="KW-1185">Reference proteome</keyword>
<evidence type="ECO:0000313" key="2">
    <source>
        <dbReference type="Proteomes" id="UP001529340"/>
    </source>
</evidence>
<dbReference type="RefSeq" id="WP_289608528.1">
    <property type="nucleotide sequence ID" value="NZ_JAUDCG010000076.1"/>
</dbReference>
<evidence type="ECO:0000313" key="1">
    <source>
        <dbReference type="EMBL" id="MDM8158102.1"/>
    </source>
</evidence>
<reference evidence="1 2" key="1">
    <citation type="submission" date="2023-06" db="EMBL/GenBank/DDBJ databases">
        <title>Identification and characterization of horizontal gene transfer across gut microbiota members of farm animals based on homology search.</title>
        <authorList>
            <person name="Schwarzerova J."/>
            <person name="Nykrynova M."/>
            <person name="Jureckova K."/>
            <person name="Cejkova D."/>
            <person name="Rychlik I."/>
        </authorList>
    </citation>
    <scope>NUCLEOTIDE SEQUENCE [LARGE SCALE GENOMIC DNA]</scope>
    <source>
        <strain evidence="1 2">ET39</strain>
    </source>
</reference>
<name>A0ABT7UEP3_9FIRM</name>
<dbReference type="PROSITE" id="PS51257">
    <property type="entry name" value="PROKAR_LIPOPROTEIN"/>
    <property type="match status" value="1"/>
</dbReference>
<sequence length="162" mass="18265">MKRLMQVICAVFLLCGCDGANEHQQQQDLLEQLQTQLENRSFSVSDSLPFQYDVEISQEGESYSYVLVIDHFEHAMYDVKVVGMPLQEPSQLCSVGFEEEAGIQIIPNQEDVEKGYYSSITLNGTFTSSDDVVGVVIQWKDVSGVNTYQRYWEIDCAGARSS</sequence>
<evidence type="ECO:0008006" key="3">
    <source>
        <dbReference type="Google" id="ProtNLM"/>
    </source>
</evidence>
<protein>
    <recommendedName>
        <fullName evidence="3">Lipoprotein</fullName>
    </recommendedName>
</protein>
<comment type="caution">
    <text evidence="1">The sequence shown here is derived from an EMBL/GenBank/DDBJ whole genome shotgun (WGS) entry which is preliminary data.</text>
</comment>
<reference evidence="1 2" key="3">
    <citation type="submission" date="2023-06" db="EMBL/GenBank/DDBJ databases">
        <authorList>
            <person name="Zeman M."/>
            <person name="Kubasova T."/>
            <person name="Jahodarova E."/>
            <person name="Nykrynova M."/>
            <person name="Rychlik I."/>
        </authorList>
    </citation>
    <scope>NUCLEOTIDE SEQUENCE [LARGE SCALE GENOMIC DNA]</scope>
    <source>
        <strain evidence="1 2">ET39</strain>
    </source>
</reference>
<reference evidence="2" key="2">
    <citation type="submission" date="2023-06" db="EMBL/GenBank/DDBJ databases">
        <title>Identification and characterization of horizontal gene transfer across gut microbiota members of farm animals based on homology search.</title>
        <authorList>
            <person name="Zeman M."/>
            <person name="Kubasova T."/>
            <person name="Jahodarova E."/>
            <person name="Nykrynova M."/>
            <person name="Rychlik I."/>
        </authorList>
    </citation>
    <scope>NUCLEOTIDE SEQUENCE [LARGE SCALE GENOMIC DNA]</scope>
    <source>
        <strain evidence="2">ET39</strain>
    </source>
</reference>
<dbReference type="Proteomes" id="UP001529340">
    <property type="component" value="Unassembled WGS sequence"/>
</dbReference>
<organism evidence="1 2">
    <name type="scientific">Amedibacillus dolichus</name>
    <dbReference type="NCBI Taxonomy" id="31971"/>
    <lineage>
        <taxon>Bacteria</taxon>
        <taxon>Bacillati</taxon>
        <taxon>Bacillota</taxon>
        <taxon>Erysipelotrichia</taxon>
        <taxon>Erysipelotrichales</taxon>
        <taxon>Erysipelotrichaceae</taxon>
        <taxon>Amedibacillus</taxon>
    </lineage>
</organism>
<proteinExistence type="predicted"/>